<feature type="domain" description="G-protein coupled receptors family 3 profile" evidence="11">
    <location>
        <begin position="499"/>
        <end position="764"/>
    </location>
</feature>
<dbReference type="Pfam" id="PF00003">
    <property type="entry name" value="7tm_3"/>
    <property type="match status" value="1"/>
</dbReference>
<feature type="compositionally biased region" description="Basic and acidic residues" evidence="9">
    <location>
        <begin position="1141"/>
        <end position="1176"/>
    </location>
</feature>
<feature type="region of interest" description="Disordered" evidence="9">
    <location>
        <begin position="803"/>
        <end position="846"/>
    </location>
</feature>
<feature type="transmembrane region" description="Helical" evidence="10">
    <location>
        <begin position="658"/>
        <end position="678"/>
    </location>
</feature>
<dbReference type="PANTHER" id="PTHR10519">
    <property type="entry name" value="GABA-B RECEPTOR"/>
    <property type="match status" value="1"/>
</dbReference>
<dbReference type="InterPro" id="IPR000337">
    <property type="entry name" value="GPCR_3"/>
</dbReference>
<feature type="region of interest" description="Disordered" evidence="9">
    <location>
        <begin position="1258"/>
        <end position="1277"/>
    </location>
</feature>
<feature type="compositionally biased region" description="Polar residues" evidence="9">
    <location>
        <begin position="1343"/>
        <end position="1357"/>
    </location>
</feature>
<dbReference type="InterPro" id="IPR002455">
    <property type="entry name" value="GPCR3_GABA-B"/>
</dbReference>
<dbReference type="PANTHER" id="PTHR10519:SF20">
    <property type="entry name" value="G-PROTEIN COUPLED RECEPTOR 156-RELATED"/>
    <property type="match status" value="1"/>
</dbReference>
<sequence>MATTPSSPAQVVAGTPPPAPQAPSTIVPLASSPTIILPQSIANVSERHFRYTPATGANNSLYITPNITNPEGMVEIKIGILLPYSLPNNVTQTLTFSGTSAIRLAASEINANNLIPGAYVTLVLKDSFNGNDPDNSGAAQAIFSTVSLLQTEGVVGVIGDVSSALSVQSALLTSRLSIPQCSFSAGSTQLSSKEDYGHFFRTIPTELMFGRVMMDFVASRGWQKIAVFYTSDPLGSELMDNIEFQATKRNITVAFRRAFWELGTSSDVGPAVSALKDSGIQIVLVAAVGQPQVRLMMEAIDQGLVSKDYVWMMVKQVTEPLLSMKGNPITPEQLNGLFMFDNLLKLTGYRPFEQFLDKWVKLDPLDYPYAGQRDISSNEAQAYSCMMVMASGMSRAVKSNWTALHMLANGRLGSMLYPADMNTGYVGPGGPMSFDENGDVIYGNFILYNFQHGEMVAIGTSYSGVFNLSSPPMYFDGSYKAPLDSAPLRVLNPTFGSSVGMVIISVSGLFILFSILIMIVVITYRQAQVIKASSPLFCCLELFGFILLYFSTIMSLDIPQQFNCITRPVVLNIGFVLVVSNIVAKNFRVYRIFHNIYVTKRVIHDSHLLKIVGTLMFGNLIIMTIWFARYPPVVQQTAMSNFTSYWTCDYTQGRSMPFFAVVLVYDVILLLVATYLAYMNRNVAANYNECRQISFVVYNIVLSGVLTLPTLFLPKEQFITTFILTNVVVLFGTTFSMGFMFVPKLYKLFTQLERESNSRHESTEESSFDGIIHHAGNNHLSPGGGGGGGGGCGGAGFGPWLGSSSNVNDQSNNNNHHHYQPPVSSSSHEDDSYHWTGGRKGSVTTLDDARGDTLHEAHMGYMGIKVQHRYLPLLSNWRMRRMVLFPHQRYFMSFEQSRPETAHTYPYKSVTIESRAPGKYILRVVGAQWYDFLLQVKDEERLLHWYSLFEMRPASTYYSNAGIPTTYLSTSSLGLLGNLVIRPAEAALPNSSDQREQHRHHELQQQQQRQVGLDESDQTLQQSMDPLGSSISAQAASRSPYYISSRADSHHHRPPHQHHAATLSSYTIGAYSTTDMTTSRRGSSCMGDDDDDDNDDVNGPHGGGGGGGGGSREIEKRDHNHQNHNHHHRHRHHRQHHRHHTGDDNDGGRVRGGHPHGDHPLQQRDSNQDHHDHRQHQDPLLVRPAIVVQGAGTRFSADQYLQAATTTTTTAATGRTPMSTSAPILRRPSVASSTPSHQQSQLQYQQAQAQAQAQALAAAAASTQREREQSGSSTMVYEGDDLSTMIELELSQRGQQQQQRRQQQQQQQQQHELFQLTASPQQHRQQQQQQEHDDDLNEDSLGYRSNASRSDTTGTFG</sequence>
<keyword evidence="2 10" id="KW-0812">Transmembrane</keyword>
<evidence type="ECO:0000256" key="5">
    <source>
        <dbReference type="ARBA" id="ARBA00023136"/>
    </source>
</evidence>
<dbReference type="PRINTS" id="PR01176">
    <property type="entry name" value="GABABRECEPTR"/>
</dbReference>
<keyword evidence="5 10" id="KW-0472">Membrane</keyword>
<feature type="region of interest" description="Disordered" evidence="9">
    <location>
        <begin position="989"/>
        <end position="1025"/>
    </location>
</feature>
<dbReference type="GO" id="GO:0038039">
    <property type="term" value="C:G protein-coupled receptor heterodimeric complex"/>
    <property type="evidence" value="ECO:0007669"/>
    <property type="project" value="TreeGrafter"/>
</dbReference>
<keyword evidence="4" id="KW-0297">G-protein coupled receptor</keyword>
<feature type="transmembrane region" description="Helical" evidence="10">
    <location>
        <begin position="718"/>
        <end position="742"/>
    </location>
</feature>
<evidence type="ECO:0000256" key="6">
    <source>
        <dbReference type="ARBA" id="ARBA00023170"/>
    </source>
</evidence>
<feature type="compositionally biased region" description="Gly residues" evidence="9">
    <location>
        <begin position="1100"/>
        <end position="1111"/>
    </location>
</feature>
<feature type="transmembrane region" description="Helical" evidence="10">
    <location>
        <begin position="499"/>
        <end position="524"/>
    </location>
</feature>
<evidence type="ECO:0000256" key="2">
    <source>
        <dbReference type="ARBA" id="ARBA00022692"/>
    </source>
</evidence>
<feature type="region of interest" description="Disordered" evidence="9">
    <location>
        <begin position="1"/>
        <end position="24"/>
    </location>
</feature>
<proteinExistence type="predicted"/>
<evidence type="ECO:0000256" key="3">
    <source>
        <dbReference type="ARBA" id="ARBA00022989"/>
    </source>
</evidence>
<dbReference type="GO" id="GO:0007214">
    <property type="term" value="P:gamma-aminobutyric acid signaling pathway"/>
    <property type="evidence" value="ECO:0007669"/>
    <property type="project" value="TreeGrafter"/>
</dbReference>
<evidence type="ECO:0000313" key="12">
    <source>
        <dbReference type="EMBL" id="KAG0265627.1"/>
    </source>
</evidence>
<dbReference type="Pfam" id="PF01094">
    <property type="entry name" value="ANF_receptor"/>
    <property type="match status" value="1"/>
</dbReference>
<feature type="compositionally biased region" description="Basic and acidic residues" evidence="9">
    <location>
        <begin position="1112"/>
        <end position="1121"/>
    </location>
</feature>
<evidence type="ECO:0000259" key="11">
    <source>
        <dbReference type="PROSITE" id="PS50259"/>
    </source>
</evidence>
<gene>
    <name evidence="12" type="ORF">DFQ27_000502</name>
</gene>
<dbReference type="PRINTS" id="PR00248">
    <property type="entry name" value="GPCRMGR"/>
</dbReference>
<dbReference type="InterPro" id="IPR028082">
    <property type="entry name" value="Peripla_BP_I"/>
</dbReference>
<keyword evidence="6" id="KW-0675">Receptor</keyword>
<dbReference type="Proteomes" id="UP000807716">
    <property type="component" value="Unassembled WGS sequence"/>
</dbReference>
<evidence type="ECO:0000313" key="13">
    <source>
        <dbReference type="Proteomes" id="UP000807716"/>
    </source>
</evidence>
<dbReference type="EMBL" id="JAAAJB010000112">
    <property type="protein sequence ID" value="KAG0265627.1"/>
    <property type="molecule type" value="Genomic_DNA"/>
</dbReference>
<feature type="compositionally biased region" description="Low complexity" evidence="9">
    <location>
        <begin position="1292"/>
        <end position="1310"/>
    </location>
</feature>
<feature type="compositionally biased region" description="Polar residues" evidence="9">
    <location>
        <begin position="1062"/>
        <end position="1082"/>
    </location>
</feature>
<protein>
    <recommendedName>
        <fullName evidence="11">G-protein coupled receptors family 3 profile domain-containing protein</fullName>
    </recommendedName>
</protein>
<keyword evidence="7" id="KW-0325">Glycoprotein</keyword>
<dbReference type="GO" id="GO:0004965">
    <property type="term" value="F:G protein-coupled GABA receptor activity"/>
    <property type="evidence" value="ECO:0007669"/>
    <property type="project" value="InterPro"/>
</dbReference>
<feature type="compositionally biased region" description="Low complexity" evidence="9">
    <location>
        <begin position="803"/>
        <end position="814"/>
    </location>
</feature>
<feature type="region of interest" description="Disordered" evidence="9">
    <location>
        <begin position="1291"/>
        <end position="1357"/>
    </location>
</feature>
<feature type="transmembrane region" description="Helical" evidence="10">
    <location>
        <begin position="536"/>
        <end position="556"/>
    </location>
</feature>
<keyword evidence="3 10" id="KW-1133">Transmembrane helix</keyword>
<feature type="region of interest" description="Disordered" evidence="9">
    <location>
        <begin position="1045"/>
        <end position="1176"/>
    </location>
</feature>
<feature type="region of interest" description="Disordered" evidence="9">
    <location>
        <begin position="1208"/>
        <end position="1246"/>
    </location>
</feature>
<comment type="subcellular location">
    <subcellularLocation>
        <location evidence="1">Membrane</location>
        <topology evidence="1">Multi-pass membrane protein</topology>
    </subcellularLocation>
</comment>
<dbReference type="InterPro" id="IPR017978">
    <property type="entry name" value="GPCR_3_C"/>
</dbReference>
<feature type="transmembrane region" description="Helical" evidence="10">
    <location>
        <begin position="608"/>
        <end position="628"/>
    </location>
</feature>
<evidence type="ECO:0000256" key="8">
    <source>
        <dbReference type="ARBA" id="ARBA00023224"/>
    </source>
</evidence>
<feature type="compositionally biased region" description="Acidic residues" evidence="9">
    <location>
        <begin position="1087"/>
        <end position="1096"/>
    </location>
</feature>
<dbReference type="Gene3D" id="3.40.50.2300">
    <property type="match status" value="2"/>
</dbReference>
<feature type="transmembrane region" description="Helical" evidence="10">
    <location>
        <begin position="568"/>
        <end position="587"/>
    </location>
</feature>
<accession>A0A9P6QDT9</accession>
<name>A0A9P6QDT9_9FUNG</name>
<keyword evidence="13" id="KW-1185">Reference proteome</keyword>
<dbReference type="InterPro" id="IPR001828">
    <property type="entry name" value="ANF_lig-bd_rcpt"/>
</dbReference>
<feature type="compositionally biased region" description="Basic residues" evidence="9">
    <location>
        <begin position="1122"/>
        <end position="1140"/>
    </location>
</feature>
<evidence type="ECO:0000256" key="10">
    <source>
        <dbReference type="SAM" id="Phobius"/>
    </source>
</evidence>
<reference evidence="12" key="1">
    <citation type="journal article" date="2020" name="Fungal Divers.">
        <title>Resolving the Mortierellaceae phylogeny through synthesis of multi-gene phylogenetics and phylogenomics.</title>
        <authorList>
            <person name="Vandepol N."/>
            <person name="Liber J."/>
            <person name="Desiro A."/>
            <person name="Na H."/>
            <person name="Kennedy M."/>
            <person name="Barry K."/>
            <person name="Grigoriev I.V."/>
            <person name="Miller A.N."/>
            <person name="O'Donnell K."/>
            <person name="Stajich J.E."/>
            <person name="Bonito G."/>
        </authorList>
    </citation>
    <scope>NUCLEOTIDE SEQUENCE</scope>
    <source>
        <strain evidence="12">BC1065</strain>
    </source>
</reference>
<keyword evidence="8" id="KW-0807">Transducer</keyword>
<evidence type="ECO:0000256" key="7">
    <source>
        <dbReference type="ARBA" id="ARBA00023180"/>
    </source>
</evidence>
<feature type="compositionally biased region" description="Basic residues" evidence="9">
    <location>
        <begin position="1049"/>
        <end position="1059"/>
    </location>
</feature>
<evidence type="ECO:0000256" key="9">
    <source>
        <dbReference type="SAM" id="MobiDB-lite"/>
    </source>
</evidence>
<dbReference type="CDD" id="cd15047">
    <property type="entry name" value="7tmC_GABA-B-like"/>
    <property type="match status" value="1"/>
</dbReference>
<dbReference type="PROSITE" id="PS50259">
    <property type="entry name" value="G_PROTEIN_RECEP_F3_4"/>
    <property type="match status" value="1"/>
</dbReference>
<comment type="caution">
    <text evidence="12">The sequence shown here is derived from an EMBL/GenBank/DDBJ whole genome shotgun (WGS) entry which is preliminary data.</text>
</comment>
<evidence type="ECO:0000256" key="4">
    <source>
        <dbReference type="ARBA" id="ARBA00023040"/>
    </source>
</evidence>
<evidence type="ECO:0000256" key="1">
    <source>
        <dbReference type="ARBA" id="ARBA00004141"/>
    </source>
</evidence>
<organism evidence="12 13">
    <name type="scientific">Actinomortierella ambigua</name>
    <dbReference type="NCBI Taxonomy" id="1343610"/>
    <lineage>
        <taxon>Eukaryota</taxon>
        <taxon>Fungi</taxon>
        <taxon>Fungi incertae sedis</taxon>
        <taxon>Mucoromycota</taxon>
        <taxon>Mortierellomycotina</taxon>
        <taxon>Mortierellomycetes</taxon>
        <taxon>Mortierellales</taxon>
        <taxon>Mortierellaceae</taxon>
        <taxon>Actinomortierella</taxon>
    </lineage>
</organism>
<dbReference type="OrthoDB" id="5984008at2759"/>
<dbReference type="SUPFAM" id="SSF53822">
    <property type="entry name" value="Periplasmic binding protein-like I"/>
    <property type="match status" value="1"/>
</dbReference>